<proteinExistence type="predicted"/>
<reference evidence="1 2" key="1">
    <citation type="journal article" date="2019" name="Genome Biol. Evol.">
        <title>Insights into the evolution of the New World diploid cottons (Gossypium, subgenus Houzingenia) based on genome sequencing.</title>
        <authorList>
            <person name="Grover C.E."/>
            <person name="Arick M.A. 2nd"/>
            <person name="Thrash A."/>
            <person name="Conover J.L."/>
            <person name="Sanders W.S."/>
            <person name="Peterson D.G."/>
            <person name="Frelichowski J.E."/>
            <person name="Scheffler J.A."/>
            <person name="Scheffler B.E."/>
            <person name="Wendel J.F."/>
        </authorList>
    </citation>
    <scope>NUCLEOTIDE SEQUENCE [LARGE SCALE GENOMIC DNA]</scope>
    <source>
        <strain evidence="1">185</strain>
        <tissue evidence="1">Leaf</tissue>
    </source>
</reference>
<dbReference type="Proteomes" id="UP000593577">
    <property type="component" value="Unassembled WGS sequence"/>
</dbReference>
<evidence type="ECO:0000313" key="1">
    <source>
        <dbReference type="EMBL" id="MBA0700450.1"/>
    </source>
</evidence>
<comment type="caution">
    <text evidence="1">The sequence shown here is derived from an EMBL/GenBank/DDBJ whole genome shotgun (WGS) entry which is preliminary data.</text>
</comment>
<dbReference type="EMBL" id="JABFAA010022109">
    <property type="protein sequence ID" value="MBA0700450.1"/>
    <property type="molecule type" value="Genomic_DNA"/>
</dbReference>
<protein>
    <submittedName>
        <fullName evidence="1">Uncharacterized protein</fullName>
    </submittedName>
</protein>
<keyword evidence="2" id="KW-1185">Reference proteome</keyword>
<organism evidence="1 2">
    <name type="scientific">Gossypium aridum</name>
    <name type="common">American cotton</name>
    <name type="synonym">Erioxylum aridum</name>
    <dbReference type="NCBI Taxonomy" id="34290"/>
    <lineage>
        <taxon>Eukaryota</taxon>
        <taxon>Viridiplantae</taxon>
        <taxon>Streptophyta</taxon>
        <taxon>Embryophyta</taxon>
        <taxon>Tracheophyta</taxon>
        <taxon>Spermatophyta</taxon>
        <taxon>Magnoliopsida</taxon>
        <taxon>eudicotyledons</taxon>
        <taxon>Gunneridae</taxon>
        <taxon>Pentapetalae</taxon>
        <taxon>rosids</taxon>
        <taxon>malvids</taxon>
        <taxon>Malvales</taxon>
        <taxon>Malvaceae</taxon>
        <taxon>Malvoideae</taxon>
        <taxon>Gossypium</taxon>
    </lineage>
</organism>
<evidence type="ECO:0000313" key="2">
    <source>
        <dbReference type="Proteomes" id="UP000593577"/>
    </source>
</evidence>
<accession>A0A7J8YMB8</accession>
<feature type="non-terminal residue" evidence="1">
    <location>
        <position position="200"/>
    </location>
</feature>
<gene>
    <name evidence="1" type="ORF">Goari_022160</name>
</gene>
<name>A0A7J8YMB8_GOSAI</name>
<dbReference type="AlphaFoldDB" id="A0A7J8YMB8"/>
<sequence>MERGLTNLLLEEGEEEGWQVDMAGTVRAMEDDLCMVGSFLTTSGMACQFGNFIGVFLDYDMKATGNGYRGFLRIRLGHSKSFFSIRILHGRKELSLEWDLPIWASPRMVAIGTSCWLWEEGPVFKMGDTLKSVYSGSSITQANIQGSFQHVDMENVNPNLNLEVEDSSMSIREEFWNIDWLWRVEQSDAMKLLNWNVRGL</sequence>